<gene>
    <name evidence="3" type="ORF">HEB94_008138</name>
</gene>
<dbReference type="InterPro" id="IPR015422">
    <property type="entry name" value="PyrdxlP-dep_Trfase_small"/>
</dbReference>
<protein>
    <submittedName>
        <fullName evidence="3">Isopenicillin-N epimerase</fullName>
        <ecNumber evidence="3">5.1.1.17</ecNumber>
    </submittedName>
</protein>
<dbReference type="PANTHER" id="PTHR43092">
    <property type="entry name" value="L-CYSTEINE DESULFHYDRASE"/>
    <property type="match status" value="1"/>
</dbReference>
<dbReference type="Pfam" id="PF00266">
    <property type="entry name" value="Aminotran_5"/>
    <property type="match status" value="1"/>
</dbReference>
<evidence type="ECO:0000313" key="4">
    <source>
        <dbReference type="Proteomes" id="UP000638648"/>
    </source>
</evidence>
<proteinExistence type="predicted"/>
<evidence type="ECO:0000313" key="3">
    <source>
        <dbReference type="EMBL" id="MBE1611290.1"/>
    </source>
</evidence>
<dbReference type="EC" id="5.1.1.17" evidence="3"/>
<dbReference type="GO" id="GO:0045439">
    <property type="term" value="F:isopenicillin-N epimerase activity"/>
    <property type="evidence" value="ECO:0007669"/>
    <property type="project" value="UniProtKB-EC"/>
</dbReference>
<keyword evidence="3" id="KW-0413">Isomerase</keyword>
<dbReference type="InterPro" id="IPR000192">
    <property type="entry name" value="Aminotrans_V_dom"/>
</dbReference>
<dbReference type="PANTHER" id="PTHR43092:SF2">
    <property type="entry name" value="HERCYNYLCYSTEINE SULFOXIDE LYASE"/>
    <property type="match status" value="1"/>
</dbReference>
<dbReference type="SUPFAM" id="SSF53383">
    <property type="entry name" value="PLP-dependent transferases"/>
    <property type="match status" value="1"/>
</dbReference>
<reference evidence="3" key="1">
    <citation type="submission" date="2020-10" db="EMBL/GenBank/DDBJ databases">
        <title>Sequencing the genomes of 1000 actinobacteria strains.</title>
        <authorList>
            <person name="Klenk H.-P."/>
        </authorList>
    </citation>
    <scope>NUCLEOTIDE SEQUENCE</scope>
    <source>
        <strain evidence="3">DSM 45354</strain>
    </source>
</reference>
<dbReference type="RefSeq" id="WP_202896786.1">
    <property type="nucleotide sequence ID" value="NZ_BAABJL010000042.1"/>
</dbReference>
<dbReference type="EMBL" id="JADBEM010000001">
    <property type="protein sequence ID" value="MBE1611290.1"/>
    <property type="molecule type" value="Genomic_DNA"/>
</dbReference>
<name>A0A927NAH2_9ACTN</name>
<comment type="caution">
    <text evidence="3">The sequence shown here is derived from an EMBL/GenBank/DDBJ whole genome shotgun (WGS) entry which is preliminary data.</text>
</comment>
<evidence type="ECO:0000256" key="1">
    <source>
        <dbReference type="ARBA" id="ARBA00022898"/>
    </source>
</evidence>
<keyword evidence="1" id="KW-0663">Pyridoxal phosphate</keyword>
<dbReference type="Gene3D" id="3.90.1150.10">
    <property type="entry name" value="Aspartate Aminotransferase, domain 1"/>
    <property type="match status" value="1"/>
</dbReference>
<accession>A0A927NAH2</accession>
<dbReference type="InterPro" id="IPR015424">
    <property type="entry name" value="PyrdxlP-dep_Trfase"/>
</dbReference>
<organism evidence="3 4">
    <name type="scientific">Actinopolymorpha pittospori</name>
    <dbReference type="NCBI Taxonomy" id="648752"/>
    <lineage>
        <taxon>Bacteria</taxon>
        <taxon>Bacillati</taxon>
        <taxon>Actinomycetota</taxon>
        <taxon>Actinomycetes</taxon>
        <taxon>Propionibacteriales</taxon>
        <taxon>Actinopolymorphaceae</taxon>
        <taxon>Actinopolymorpha</taxon>
    </lineage>
</organism>
<dbReference type="AlphaFoldDB" id="A0A927NAH2"/>
<keyword evidence="4" id="KW-1185">Reference proteome</keyword>
<sequence>MSRDTTELSEQGWETTDLADIRAEWDLDQARDHLNHGSFGAVPRTVRRAQARWRELSDENPMNFYRELRPPGVRVARQAATRFLGAEPDSLALVANATTGVSTVLASFALRPGDEIVLTDHAYGAVTMAARRFATAAGARLMIAQVDLAASDEEVVSAITAVMTDRTRLLVVDHVTSATARLFPVHMIAQAARDRGVATLVDGAHAPGMLPVRVDTIGADFWVGNFHKWAFAARSVAGLWIAPAWQERIRPLVVSWNEEEKFPGAFDNQGTVDDSAWLALPDALDFFASRQPKRLREHNNALAAYGQQTVAAALGTDLTGVGGDPSLSMRLAPLPASVSDRQDGAHALSERIARELNAEVAITRWRDRGFVRLSAQLYNSADQYDRFAAGLAALLR</sequence>
<dbReference type="InterPro" id="IPR015421">
    <property type="entry name" value="PyrdxlP-dep_Trfase_major"/>
</dbReference>
<evidence type="ECO:0000259" key="2">
    <source>
        <dbReference type="Pfam" id="PF00266"/>
    </source>
</evidence>
<dbReference type="Gene3D" id="3.40.640.10">
    <property type="entry name" value="Type I PLP-dependent aspartate aminotransferase-like (Major domain)"/>
    <property type="match status" value="1"/>
</dbReference>
<dbReference type="Proteomes" id="UP000638648">
    <property type="component" value="Unassembled WGS sequence"/>
</dbReference>
<feature type="domain" description="Aminotransferase class V" evidence="2">
    <location>
        <begin position="74"/>
        <end position="387"/>
    </location>
</feature>